<keyword evidence="5 10" id="KW-1133">Transmembrane helix</keyword>
<dbReference type="EMBL" id="MU150345">
    <property type="protein sequence ID" value="KAF9458256.1"/>
    <property type="molecule type" value="Genomic_DNA"/>
</dbReference>
<comment type="caution">
    <text evidence="11">The sequence shown here is derived from an EMBL/GenBank/DDBJ whole genome shotgun (WGS) entry which is preliminary data.</text>
</comment>
<evidence type="ECO:0000256" key="9">
    <source>
        <dbReference type="ARBA" id="ARBA00023224"/>
    </source>
</evidence>
<dbReference type="OrthoDB" id="2874149at2759"/>
<evidence type="ECO:0000256" key="1">
    <source>
        <dbReference type="ARBA" id="ARBA00004141"/>
    </source>
</evidence>
<keyword evidence="12" id="KW-1185">Reference proteome</keyword>
<dbReference type="InterPro" id="IPR001499">
    <property type="entry name" value="GPCR_STE3"/>
</dbReference>
<evidence type="ECO:0000313" key="12">
    <source>
        <dbReference type="Proteomes" id="UP000807353"/>
    </source>
</evidence>
<protein>
    <submittedName>
        <fullName evidence="11">Pheromone receptor</fullName>
    </submittedName>
</protein>
<name>A0A9P6CAB5_9AGAR</name>
<evidence type="ECO:0000256" key="10">
    <source>
        <dbReference type="SAM" id="Phobius"/>
    </source>
</evidence>
<comment type="similarity">
    <text evidence="2">Belongs to the G-protein coupled receptor 4 family.</text>
</comment>
<feature type="transmembrane region" description="Helical" evidence="10">
    <location>
        <begin position="113"/>
        <end position="132"/>
    </location>
</feature>
<dbReference type="Proteomes" id="UP000807353">
    <property type="component" value="Unassembled WGS sequence"/>
</dbReference>
<evidence type="ECO:0000256" key="6">
    <source>
        <dbReference type="ARBA" id="ARBA00023040"/>
    </source>
</evidence>
<organism evidence="11 12">
    <name type="scientific">Collybia nuda</name>
    <dbReference type="NCBI Taxonomy" id="64659"/>
    <lineage>
        <taxon>Eukaryota</taxon>
        <taxon>Fungi</taxon>
        <taxon>Dikarya</taxon>
        <taxon>Basidiomycota</taxon>
        <taxon>Agaricomycotina</taxon>
        <taxon>Agaricomycetes</taxon>
        <taxon>Agaricomycetidae</taxon>
        <taxon>Agaricales</taxon>
        <taxon>Tricholomatineae</taxon>
        <taxon>Clitocybaceae</taxon>
        <taxon>Collybia</taxon>
    </lineage>
</organism>
<sequence length="326" mass="37171">MSYPNYVYSLFAFIGFVVALIPLRWHLDAWNAGTCLYMLWTAIACLNQFINSVVWSGSMVDDLPGWCDISVRIIVGASTAIPAASLCINRRLYRISRLQTAKVSDAEKRREMIVDFAIALGLPIFFIIISYIPQGHRYDIFEDIGCVPIGYATPVYVILVQFPPVAIGCVTAVYSVLSIRAFIDRQKKLQELMVGCTSMNTNRYFRLMCLAGIEVMLTIPLGCFMIMESININGGMHPWISWADTHWGFNRHDTYPAASWRDGSRKESVAEFSRWLVIICAFIFFAFFGFAEEARHNYSAAFRRVSSWFGHEVKPSVPSWRYALYF</sequence>
<reference evidence="11" key="1">
    <citation type="submission" date="2020-11" db="EMBL/GenBank/DDBJ databases">
        <authorList>
            <consortium name="DOE Joint Genome Institute"/>
            <person name="Ahrendt S."/>
            <person name="Riley R."/>
            <person name="Andreopoulos W."/>
            <person name="Labutti K."/>
            <person name="Pangilinan J."/>
            <person name="Ruiz-Duenas F.J."/>
            <person name="Barrasa J.M."/>
            <person name="Sanchez-Garcia M."/>
            <person name="Camarero S."/>
            <person name="Miyauchi S."/>
            <person name="Serrano A."/>
            <person name="Linde D."/>
            <person name="Babiker R."/>
            <person name="Drula E."/>
            <person name="Ayuso-Fernandez I."/>
            <person name="Pacheco R."/>
            <person name="Padilla G."/>
            <person name="Ferreira P."/>
            <person name="Barriuso J."/>
            <person name="Kellner H."/>
            <person name="Castanera R."/>
            <person name="Alfaro M."/>
            <person name="Ramirez L."/>
            <person name="Pisabarro A.G."/>
            <person name="Kuo A."/>
            <person name="Tritt A."/>
            <person name="Lipzen A."/>
            <person name="He G."/>
            <person name="Yan M."/>
            <person name="Ng V."/>
            <person name="Cullen D."/>
            <person name="Martin F."/>
            <person name="Rosso M.-N."/>
            <person name="Henrissat B."/>
            <person name="Hibbett D."/>
            <person name="Martinez A.T."/>
            <person name="Grigoriev I.V."/>
        </authorList>
    </citation>
    <scope>NUCLEOTIDE SEQUENCE</scope>
    <source>
        <strain evidence="11">CBS 247.69</strain>
    </source>
</reference>
<dbReference type="PANTHER" id="PTHR28097">
    <property type="entry name" value="PHEROMONE A FACTOR RECEPTOR"/>
    <property type="match status" value="1"/>
</dbReference>
<dbReference type="AlphaFoldDB" id="A0A9P6CAB5"/>
<evidence type="ECO:0000256" key="7">
    <source>
        <dbReference type="ARBA" id="ARBA00023136"/>
    </source>
</evidence>
<feature type="transmembrane region" description="Helical" evidence="10">
    <location>
        <begin position="6"/>
        <end position="23"/>
    </location>
</feature>
<evidence type="ECO:0000256" key="4">
    <source>
        <dbReference type="ARBA" id="ARBA00022692"/>
    </source>
</evidence>
<feature type="transmembrane region" description="Helical" evidence="10">
    <location>
        <begin position="69"/>
        <end position="92"/>
    </location>
</feature>
<evidence type="ECO:0000256" key="3">
    <source>
        <dbReference type="ARBA" id="ARBA00022507"/>
    </source>
</evidence>
<dbReference type="PRINTS" id="PR00901">
    <property type="entry name" value="PHEROMONEBAR"/>
</dbReference>
<feature type="transmembrane region" description="Helical" evidence="10">
    <location>
        <begin position="272"/>
        <end position="291"/>
    </location>
</feature>
<evidence type="ECO:0000313" key="11">
    <source>
        <dbReference type="EMBL" id="KAF9458256.1"/>
    </source>
</evidence>
<feature type="transmembrane region" description="Helical" evidence="10">
    <location>
        <begin position="165"/>
        <end position="183"/>
    </location>
</feature>
<feature type="transmembrane region" description="Helical" evidence="10">
    <location>
        <begin position="204"/>
        <end position="227"/>
    </location>
</feature>
<feature type="transmembrane region" description="Helical" evidence="10">
    <location>
        <begin position="35"/>
        <end position="57"/>
    </location>
</feature>
<dbReference type="GO" id="GO:0004934">
    <property type="term" value="F:mating-type alpha-factor pheromone receptor activity"/>
    <property type="evidence" value="ECO:0007669"/>
    <property type="project" value="InterPro"/>
</dbReference>
<proteinExistence type="inferred from homology"/>
<keyword evidence="8 11" id="KW-0675">Receptor</keyword>
<evidence type="ECO:0000256" key="8">
    <source>
        <dbReference type="ARBA" id="ARBA00023170"/>
    </source>
</evidence>
<accession>A0A9P6CAB5</accession>
<evidence type="ECO:0000256" key="2">
    <source>
        <dbReference type="ARBA" id="ARBA00011085"/>
    </source>
</evidence>
<keyword evidence="9" id="KW-0807">Transducer</keyword>
<dbReference type="InterPro" id="IPR000481">
    <property type="entry name" value="GPCR_Pheromne_B_alpha_rcpt"/>
</dbReference>
<gene>
    <name evidence="11" type="ORF">BDZ94DRAFT_1173965</name>
</gene>
<evidence type="ECO:0000256" key="5">
    <source>
        <dbReference type="ARBA" id="ARBA00022989"/>
    </source>
</evidence>
<keyword evidence="7 10" id="KW-0472">Membrane</keyword>
<keyword evidence="6" id="KW-0297">G-protein coupled receptor</keyword>
<dbReference type="PRINTS" id="PR00899">
    <property type="entry name" value="GPCRSTE3"/>
</dbReference>
<dbReference type="CDD" id="cd14966">
    <property type="entry name" value="7tmD_STE3"/>
    <property type="match status" value="1"/>
</dbReference>
<dbReference type="PANTHER" id="PTHR28097:SF1">
    <property type="entry name" value="PHEROMONE A FACTOR RECEPTOR"/>
    <property type="match status" value="1"/>
</dbReference>
<dbReference type="Pfam" id="PF02076">
    <property type="entry name" value="STE3"/>
    <property type="match status" value="1"/>
</dbReference>
<dbReference type="GO" id="GO:0000750">
    <property type="term" value="P:pheromone-dependent signal transduction involved in conjugation with cellular fusion"/>
    <property type="evidence" value="ECO:0007669"/>
    <property type="project" value="TreeGrafter"/>
</dbReference>
<keyword evidence="4 10" id="KW-0812">Transmembrane</keyword>
<dbReference type="GO" id="GO:0005886">
    <property type="term" value="C:plasma membrane"/>
    <property type="evidence" value="ECO:0007669"/>
    <property type="project" value="TreeGrafter"/>
</dbReference>
<comment type="subcellular location">
    <subcellularLocation>
        <location evidence="1">Membrane</location>
        <topology evidence="1">Multi-pass membrane protein</topology>
    </subcellularLocation>
</comment>
<keyword evidence="3" id="KW-0589">Pheromone response</keyword>